<organism evidence="3 4">
    <name type="scientific">Aromia moschata</name>
    <dbReference type="NCBI Taxonomy" id="1265417"/>
    <lineage>
        <taxon>Eukaryota</taxon>
        <taxon>Metazoa</taxon>
        <taxon>Ecdysozoa</taxon>
        <taxon>Arthropoda</taxon>
        <taxon>Hexapoda</taxon>
        <taxon>Insecta</taxon>
        <taxon>Pterygota</taxon>
        <taxon>Neoptera</taxon>
        <taxon>Endopterygota</taxon>
        <taxon>Coleoptera</taxon>
        <taxon>Polyphaga</taxon>
        <taxon>Cucujiformia</taxon>
        <taxon>Chrysomeloidea</taxon>
        <taxon>Cerambycidae</taxon>
        <taxon>Cerambycinae</taxon>
        <taxon>Callichromatini</taxon>
        <taxon>Aromia</taxon>
    </lineage>
</organism>
<dbReference type="Gene3D" id="2.120.10.30">
    <property type="entry name" value="TolB, C-terminal domain"/>
    <property type="match status" value="1"/>
</dbReference>
<dbReference type="Proteomes" id="UP001162162">
    <property type="component" value="Unassembled WGS sequence"/>
</dbReference>
<dbReference type="SUPFAM" id="SSF63829">
    <property type="entry name" value="Calcium-dependent phosphotriesterase"/>
    <property type="match status" value="1"/>
</dbReference>
<dbReference type="Pfam" id="PF08450">
    <property type="entry name" value="SGL"/>
    <property type="match status" value="1"/>
</dbReference>
<evidence type="ECO:0000256" key="1">
    <source>
        <dbReference type="ARBA" id="ARBA00008853"/>
    </source>
</evidence>
<dbReference type="InterPro" id="IPR011042">
    <property type="entry name" value="6-blade_b-propeller_TolB-like"/>
</dbReference>
<keyword evidence="4" id="KW-1185">Reference proteome</keyword>
<dbReference type="AlphaFoldDB" id="A0AAV8Y1G2"/>
<dbReference type="PANTHER" id="PTHR10907">
    <property type="entry name" value="REGUCALCIN"/>
    <property type="match status" value="1"/>
</dbReference>
<dbReference type="GO" id="GO:0004341">
    <property type="term" value="F:gluconolactonase activity"/>
    <property type="evidence" value="ECO:0007669"/>
    <property type="project" value="TreeGrafter"/>
</dbReference>
<comment type="similarity">
    <text evidence="1">Belongs to the SMP-30/CGR1 family.</text>
</comment>
<name>A0AAV8Y1G2_9CUCU</name>
<evidence type="ECO:0000259" key="2">
    <source>
        <dbReference type="Pfam" id="PF08450"/>
    </source>
</evidence>
<dbReference type="GO" id="GO:0005509">
    <property type="term" value="F:calcium ion binding"/>
    <property type="evidence" value="ECO:0007669"/>
    <property type="project" value="TreeGrafter"/>
</dbReference>
<comment type="caution">
    <text evidence="3">The sequence shown here is derived from an EMBL/GenBank/DDBJ whole genome shotgun (WGS) entry which is preliminary data.</text>
</comment>
<dbReference type="PANTHER" id="PTHR10907:SF66">
    <property type="entry name" value="MIP34848P1-RELATED"/>
    <property type="match status" value="1"/>
</dbReference>
<protein>
    <recommendedName>
        <fullName evidence="2">SMP-30/Gluconolactonase/LRE-like region domain-containing protein</fullName>
    </recommendedName>
</protein>
<proteinExistence type="inferred from homology"/>
<gene>
    <name evidence="3" type="ORF">NQ318_011781</name>
</gene>
<dbReference type="InterPro" id="IPR013658">
    <property type="entry name" value="SGL"/>
</dbReference>
<evidence type="ECO:0000313" key="3">
    <source>
        <dbReference type="EMBL" id="KAJ8944523.1"/>
    </source>
</evidence>
<reference evidence="3" key="1">
    <citation type="journal article" date="2023" name="Insect Mol. Biol.">
        <title>Genome sequencing provides insights into the evolution of gene families encoding plant cell wall-degrading enzymes in longhorned beetles.</title>
        <authorList>
            <person name="Shin N.R."/>
            <person name="Okamura Y."/>
            <person name="Kirsch R."/>
            <person name="Pauchet Y."/>
        </authorList>
    </citation>
    <scope>NUCLEOTIDE SEQUENCE</scope>
    <source>
        <strain evidence="3">AMC_N1</strain>
    </source>
</reference>
<dbReference type="EMBL" id="JAPWTK010000250">
    <property type="protein sequence ID" value="KAJ8944523.1"/>
    <property type="molecule type" value="Genomic_DNA"/>
</dbReference>
<feature type="domain" description="SMP-30/Gluconolactonase/LRE-like region" evidence="2">
    <location>
        <begin position="15"/>
        <end position="53"/>
    </location>
</feature>
<evidence type="ECO:0000313" key="4">
    <source>
        <dbReference type="Proteomes" id="UP001162162"/>
    </source>
</evidence>
<accession>A0AAV8Y1G2</accession>
<dbReference type="GO" id="GO:0019853">
    <property type="term" value="P:L-ascorbic acid biosynthetic process"/>
    <property type="evidence" value="ECO:0007669"/>
    <property type="project" value="TreeGrafter"/>
</dbReference>
<sequence>MSSPTVEKVVENCGFTEGPHWDEETQSLYFVDMQVRSLNRYVPATKKHTKVNMGAYCVK</sequence>